<accession>A0A6J5TMI1</accession>
<feature type="region of interest" description="Disordered" evidence="1">
    <location>
        <begin position="191"/>
        <end position="210"/>
    </location>
</feature>
<evidence type="ECO:0000256" key="1">
    <source>
        <dbReference type="SAM" id="MobiDB-lite"/>
    </source>
</evidence>
<feature type="region of interest" description="Disordered" evidence="1">
    <location>
        <begin position="24"/>
        <end position="54"/>
    </location>
</feature>
<evidence type="ECO:0000313" key="2">
    <source>
        <dbReference type="EMBL" id="CAB4264859.1"/>
    </source>
</evidence>
<feature type="region of interest" description="Disordered" evidence="1">
    <location>
        <begin position="90"/>
        <end position="167"/>
    </location>
</feature>
<protein>
    <submittedName>
        <fullName evidence="2">Uncharacterized protein</fullName>
    </submittedName>
</protein>
<feature type="compositionally biased region" description="Polar residues" evidence="1">
    <location>
        <begin position="148"/>
        <end position="161"/>
    </location>
</feature>
<sequence>MAANTSGTHSSPNSTERSIEWAHTNMTKGNQSVTNWCKPGPNHKEDSLDLGPFGQPIQVEPLFKNPFGPAITVSSTRVVSQVSTMLHNLGLKRHNEYARRPNVGSPGKKQKNTHRKGNTEEGGQNKKESVSEGKSRRRVYKPRKTNHGDSSTTNGSTRRSQVTVEEENLTEVNIIQAEQWEQGGKQVLNYEAGVPTRGGGGWPTTATREP</sequence>
<dbReference type="Proteomes" id="UP000507222">
    <property type="component" value="Unassembled WGS sequence"/>
</dbReference>
<reference evidence="2 3" key="1">
    <citation type="submission" date="2020-05" db="EMBL/GenBank/DDBJ databases">
        <authorList>
            <person name="Campoy J."/>
            <person name="Schneeberger K."/>
            <person name="Spophaly S."/>
        </authorList>
    </citation>
    <scope>NUCLEOTIDE SEQUENCE [LARGE SCALE GENOMIC DNA]</scope>
    <source>
        <strain evidence="2">PruArmRojPasFocal</strain>
    </source>
</reference>
<feature type="compositionally biased region" description="Basic residues" evidence="1">
    <location>
        <begin position="135"/>
        <end position="145"/>
    </location>
</feature>
<gene>
    <name evidence="2" type="ORF">CURHAP_LOCUS6815</name>
</gene>
<evidence type="ECO:0000313" key="3">
    <source>
        <dbReference type="Proteomes" id="UP000507222"/>
    </source>
</evidence>
<name>A0A6J5TMI1_PRUAR</name>
<organism evidence="2 3">
    <name type="scientific">Prunus armeniaca</name>
    <name type="common">Apricot</name>
    <name type="synonym">Armeniaca vulgaris</name>
    <dbReference type="NCBI Taxonomy" id="36596"/>
    <lineage>
        <taxon>Eukaryota</taxon>
        <taxon>Viridiplantae</taxon>
        <taxon>Streptophyta</taxon>
        <taxon>Embryophyta</taxon>
        <taxon>Tracheophyta</taxon>
        <taxon>Spermatophyta</taxon>
        <taxon>Magnoliopsida</taxon>
        <taxon>eudicotyledons</taxon>
        <taxon>Gunneridae</taxon>
        <taxon>Pentapetalae</taxon>
        <taxon>rosids</taxon>
        <taxon>fabids</taxon>
        <taxon>Rosales</taxon>
        <taxon>Rosaceae</taxon>
        <taxon>Amygdaloideae</taxon>
        <taxon>Amygdaleae</taxon>
        <taxon>Prunus</taxon>
    </lineage>
</organism>
<proteinExistence type="predicted"/>
<dbReference type="AlphaFoldDB" id="A0A6J5TMI1"/>
<feature type="compositionally biased region" description="Basic and acidic residues" evidence="1">
    <location>
        <begin position="117"/>
        <end position="134"/>
    </location>
</feature>
<dbReference type="EMBL" id="CAEKDK010000001">
    <property type="protein sequence ID" value="CAB4264859.1"/>
    <property type="molecule type" value="Genomic_DNA"/>
</dbReference>
<feature type="compositionally biased region" description="Polar residues" evidence="1">
    <location>
        <begin position="24"/>
        <end position="35"/>
    </location>
</feature>